<evidence type="ECO:0000256" key="1">
    <source>
        <dbReference type="ARBA" id="ARBA00011245"/>
    </source>
</evidence>
<proteinExistence type="inferred from homology"/>
<dbReference type="SUPFAM" id="SSF52833">
    <property type="entry name" value="Thioredoxin-like"/>
    <property type="match status" value="1"/>
</dbReference>
<evidence type="ECO:0000256" key="11">
    <source>
        <dbReference type="PIRSR" id="PIRSR000239-1"/>
    </source>
</evidence>
<dbReference type="GeneID" id="68693966"/>
<keyword evidence="6" id="KW-1015">Disulfide bond</keyword>
<keyword evidence="4" id="KW-0049">Antioxidant</keyword>
<dbReference type="Proteomes" id="UP000323075">
    <property type="component" value="Unassembled WGS sequence"/>
</dbReference>
<dbReference type="Proteomes" id="UP000296216">
    <property type="component" value="Chromosome"/>
</dbReference>
<evidence type="ECO:0000256" key="4">
    <source>
        <dbReference type="ARBA" id="ARBA00022862"/>
    </source>
</evidence>
<dbReference type="InterPro" id="IPR024706">
    <property type="entry name" value="Peroxiredoxin_AhpC-typ"/>
</dbReference>
<dbReference type="EC" id="1.11.1.24" evidence="2"/>
<evidence type="ECO:0000259" key="12">
    <source>
        <dbReference type="PROSITE" id="PS51352"/>
    </source>
</evidence>
<comment type="subunit">
    <text evidence="1">Monomer.</text>
</comment>
<sequence length="154" mass="16488">MLSEGTTAPDFSLANQDDETVSLSSFAGQHVVVYFYPRADTPGCTSEACEFRDNWGRYDDAGVPVVGISDDPVSELAAFKDKYNLPFDLLSDAGGEVATAYESYDEQEITGELMDVTLRNTYVIGPDGTITAAFEGVDPEGHADEVLAAIEDAA</sequence>
<feature type="domain" description="Thioredoxin" evidence="12">
    <location>
        <begin position="2"/>
        <end position="154"/>
    </location>
</feature>
<comment type="catalytic activity">
    <reaction evidence="10">
        <text>a hydroperoxide + [thioredoxin]-dithiol = an alcohol + [thioredoxin]-disulfide + H2O</text>
        <dbReference type="Rhea" id="RHEA:62620"/>
        <dbReference type="Rhea" id="RHEA-COMP:10698"/>
        <dbReference type="Rhea" id="RHEA-COMP:10700"/>
        <dbReference type="ChEBI" id="CHEBI:15377"/>
        <dbReference type="ChEBI" id="CHEBI:29950"/>
        <dbReference type="ChEBI" id="CHEBI:30879"/>
        <dbReference type="ChEBI" id="CHEBI:35924"/>
        <dbReference type="ChEBI" id="CHEBI:50058"/>
        <dbReference type="EC" id="1.11.1.24"/>
    </reaction>
</comment>
<keyword evidence="7" id="KW-0676">Redox-active center</keyword>
<name>A0A4D6GXN7_HALS9</name>
<evidence type="ECO:0000256" key="10">
    <source>
        <dbReference type="ARBA" id="ARBA00049091"/>
    </source>
</evidence>
<dbReference type="PANTHER" id="PTHR42801:SF4">
    <property type="entry name" value="AHPC_TSA FAMILY PROTEIN"/>
    <property type="match status" value="1"/>
</dbReference>
<reference evidence="13 15" key="1">
    <citation type="journal article" date="2019" name="Microbiol. Resour. Announc.">
        <title>The Genome Sequence of the Halobacterium salinarum Type Strain Is Closely Related to That of Laboratory Strains NRC-1 and R1.</title>
        <authorList>
            <person name="Pfeiffer F."/>
            <person name="Marchfelder A."/>
            <person name="Habermann B."/>
            <person name="Dyall-Smith M.L."/>
        </authorList>
    </citation>
    <scope>NUCLEOTIDE SEQUENCE [LARGE SCALE GENOMIC DNA]</scope>
    <source>
        <strain evidence="13">91-R6</strain>
        <strain evidence="15">ATCC 33171 / DSM 3754 / JCM 8978 / NBRC 102687 / NCIMB 764 / 91-R6</strain>
    </source>
</reference>
<dbReference type="EMBL" id="CP038631">
    <property type="protein sequence ID" value="QCC45017.1"/>
    <property type="molecule type" value="Genomic_DNA"/>
</dbReference>
<dbReference type="EMBL" id="VRYN01000003">
    <property type="protein sequence ID" value="TYO76129.1"/>
    <property type="molecule type" value="Genomic_DNA"/>
</dbReference>
<dbReference type="InterPro" id="IPR050924">
    <property type="entry name" value="Peroxiredoxin_BCP/PrxQ"/>
</dbReference>
<dbReference type="AlphaFoldDB" id="A0A4D6GXN7"/>
<dbReference type="GO" id="GO:0008379">
    <property type="term" value="F:thioredoxin peroxidase activity"/>
    <property type="evidence" value="ECO:0007669"/>
    <property type="project" value="TreeGrafter"/>
</dbReference>
<evidence type="ECO:0000256" key="8">
    <source>
        <dbReference type="ARBA" id="ARBA00032824"/>
    </source>
</evidence>
<dbReference type="GO" id="GO:0045454">
    <property type="term" value="P:cell redox homeostasis"/>
    <property type="evidence" value="ECO:0007669"/>
    <property type="project" value="TreeGrafter"/>
</dbReference>
<dbReference type="FunFam" id="3.40.30.10:FF:000007">
    <property type="entry name" value="Thioredoxin-dependent thiol peroxidase"/>
    <property type="match status" value="1"/>
</dbReference>
<gene>
    <name evidence="14" type="ORF">APQ99_01684</name>
    <name evidence="13" type="ORF">HBSAL_06815</name>
</gene>
<evidence type="ECO:0000313" key="16">
    <source>
        <dbReference type="Proteomes" id="UP000323075"/>
    </source>
</evidence>
<organism evidence="13 15">
    <name type="scientific">Halobacterium salinarum (strain ATCC 33171 / DSM 3754 / JCM 8978 / NBRC 102687 / NCIMB 764 / 91-R6)</name>
    <dbReference type="NCBI Taxonomy" id="2597657"/>
    <lineage>
        <taxon>Archaea</taxon>
        <taxon>Methanobacteriati</taxon>
        <taxon>Methanobacteriota</taxon>
        <taxon>Stenosarchaea group</taxon>
        <taxon>Halobacteria</taxon>
        <taxon>Halobacteriales</taxon>
        <taxon>Halobacteriaceae</taxon>
        <taxon>Halobacterium</taxon>
    </lineage>
</organism>
<reference evidence="13" key="3">
    <citation type="journal article" name="MicrobiologyOpen">
        <title>Whole-genome comparison between the type strain of Halobacterium salinarum (DSM 3754(T)) and the laboratory strains R1 and NRC-1.</title>
        <authorList>
            <person name="Pfeiffer F."/>
            <person name="Losensky G."/>
            <person name="Marchfelder A."/>
            <person name="Habermann B."/>
            <person name="Dyall-Smith M."/>
        </authorList>
    </citation>
    <scope>NUCLEOTIDE SEQUENCE</scope>
    <source>
        <strain evidence="13">91-R6</strain>
    </source>
</reference>
<dbReference type="GO" id="GO:0034599">
    <property type="term" value="P:cellular response to oxidative stress"/>
    <property type="evidence" value="ECO:0007669"/>
    <property type="project" value="TreeGrafter"/>
</dbReference>
<feature type="active site" description="Cysteine sulfenic acid (-SOH) intermediate; for peroxidase activity" evidence="11">
    <location>
        <position position="44"/>
    </location>
</feature>
<evidence type="ECO:0000313" key="14">
    <source>
        <dbReference type="EMBL" id="TYO76129.1"/>
    </source>
</evidence>
<dbReference type="InterPro" id="IPR036249">
    <property type="entry name" value="Thioredoxin-like_sf"/>
</dbReference>
<keyword evidence="5 13" id="KW-0560">Oxidoreductase</keyword>
<evidence type="ECO:0000256" key="9">
    <source>
        <dbReference type="ARBA" id="ARBA00038489"/>
    </source>
</evidence>
<dbReference type="PIRSF" id="PIRSF000239">
    <property type="entry name" value="AHPC"/>
    <property type="match status" value="1"/>
</dbReference>
<evidence type="ECO:0000313" key="15">
    <source>
        <dbReference type="Proteomes" id="UP000296216"/>
    </source>
</evidence>
<evidence type="ECO:0000256" key="5">
    <source>
        <dbReference type="ARBA" id="ARBA00023002"/>
    </source>
</evidence>
<dbReference type="Gene3D" id="3.40.30.10">
    <property type="entry name" value="Glutaredoxin"/>
    <property type="match status" value="1"/>
</dbReference>
<evidence type="ECO:0000256" key="7">
    <source>
        <dbReference type="ARBA" id="ARBA00023284"/>
    </source>
</evidence>
<evidence type="ECO:0000313" key="13">
    <source>
        <dbReference type="EMBL" id="QCC45017.1"/>
    </source>
</evidence>
<accession>A0A4D6GXN7</accession>
<protein>
    <recommendedName>
        <fullName evidence="2">thioredoxin-dependent peroxiredoxin</fullName>
        <ecNumber evidence="2">1.11.1.24</ecNumber>
    </recommendedName>
    <alternativeName>
        <fullName evidence="8">Thioredoxin peroxidase</fullName>
    </alternativeName>
</protein>
<comment type="similarity">
    <text evidence="9">Belongs to the peroxiredoxin family. BCP/PrxQ subfamily.</text>
</comment>
<dbReference type="InterPro" id="IPR000866">
    <property type="entry name" value="AhpC/TSA"/>
</dbReference>
<evidence type="ECO:0000256" key="3">
    <source>
        <dbReference type="ARBA" id="ARBA00022559"/>
    </source>
</evidence>
<reference evidence="14 16" key="2">
    <citation type="submission" date="2019-07" db="EMBL/GenBank/DDBJ databases">
        <title>Genomic Encyclopedia of Archaeal and Bacterial Type Strains, Phase II (KMG-II): from individual species to whole genera.</title>
        <authorList>
            <person name="Goeker M."/>
        </authorList>
    </citation>
    <scope>NUCLEOTIDE SEQUENCE [LARGE SCALE GENOMIC DNA]</scope>
    <source>
        <strain evidence="14 16">DSM 3754</strain>
    </source>
</reference>
<dbReference type="CDD" id="cd03017">
    <property type="entry name" value="PRX_BCP"/>
    <property type="match status" value="1"/>
</dbReference>
<dbReference type="PANTHER" id="PTHR42801">
    <property type="entry name" value="THIOREDOXIN-DEPENDENT PEROXIDE REDUCTASE"/>
    <property type="match status" value="1"/>
</dbReference>
<keyword evidence="3 13" id="KW-0575">Peroxidase</keyword>
<dbReference type="PROSITE" id="PS51352">
    <property type="entry name" value="THIOREDOXIN_2"/>
    <property type="match status" value="1"/>
</dbReference>
<evidence type="ECO:0000256" key="2">
    <source>
        <dbReference type="ARBA" id="ARBA00013017"/>
    </source>
</evidence>
<dbReference type="RefSeq" id="WP_010902865.1">
    <property type="nucleotide sequence ID" value="NZ_VRYN01000003.1"/>
</dbReference>
<dbReference type="InterPro" id="IPR013766">
    <property type="entry name" value="Thioredoxin_domain"/>
</dbReference>
<dbReference type="Pfam" id="PF00578">
    <property type="entry name" value="AhpC-TSA"/>
    <property type="match status" value="1"/>
</dbReference>
<evidence type="ECO:0000256" key="6">
    <source>
        <dbReference type="ARBA" id="ARBA00023157"/>
    </source>
</evidence>
<dbReference type="GO" id="GO:0005737">
    <property type="term" value="C:cytoplasm"/>
    <property type="evidence" value="ECO:0007669"/>
    <property type="project" value="TreeGrafter"/>
</dbReference>